<evidence type="ECO:0000256" key="1">
    <source>
        <dbReference type="SAM" id="MobiDB-lite"/>
    </source>
</evidence>
<evidence type="ECO:0000313" key="4">
    <source>
        <dbReference type="Proteomes" id="UP000460221"/>
    </source>
</evidence>
<dbReference type="Proteomes" id="UP000460221">
    <property type="component" value="Unassembled WGS sequence"/>
</dbReference>
<dbReference type="SMART" id="SM00062">
    <property type="entry name" value="PBPb"/>
    <property type="match status" value="1"/>
</dbReference>
<dbReference type="PROSITE" id="PS51257">
    <property type="entry name" value="PROKAR_LIPOPROTEIN"/>
    <property type="match status" value="1"/>
</dbReference>
<keyword evidence="4" id="KW-1185">Reference proteome</keyword>
<dbReference type="AlphaFoldDB" id="A0A7K1FH92"/>
<organism evidence="3 4">
    <name type="scientific">Nakamurella alba</name>
    <dbReference type="NCBI Taxonomy" id="2665158"/>
    <lineage>
        <taxon>Bacteria</taxon>
        <taxon>Bacillati</taxon>
        <taxon>Actinomycetota</taxon>
        <taxon>Actinomycetes</taxon>
        <taxon>Nakamurellales</taxon>
        <taxon>Nakamurellaceae</taxon>
        <taxon>Nakamurella</taxon>
    </lineage>
</organism>
<sequence length="331" mass="32671">MRSVARSTRPGRPPIRLTAVVVAGLLVLGACGRAAVGATDTGAPAVTSAAQSPSAASSSVPAPSAGVDPGTASVVPTVPSAAGNVTVPLPECRSDRLPTRTAGVLTFATSSPTRDPWFGPDPADGTGLDGQIALEVAAALGYPASAVRWVVVPAAEATARSGEFDAAIDRFVIPDGAGGPATADYSSGYFALNVVVVARAGSAAAGVDSLAGLAALGTLGAPRAVANGLPAETGLTVDGFTDETGALSALDAGDVPAVVMDVDDALALDDPDLTVVGALPDTGTTQSRQFGFLLAPGSPLTPCLSAAIDLLRVEGTLDAVADRWVRIPELS</sequence>
<accession>A0A7K1FH92</accession>
<name>A0A7K1FH92_9ACTN</name>
<dbReference type="RefSeq" id="WP_154767339.1">
    <property type="nucleotide sequence ID" value="NZ_WLYK01000001.1"/>
</dbReference>
<feature type="domain" description="Solute-binding protein family 3/N-terminal" evidence="2">
    <location>
        <begin position="104"/>
        <end position="328"/>
    </location>
</feature>
<dbReference type="SUPFAM" id="SSF53850">
    <property type="entry name" value="Periplasmic binding protein-like II"/>
    <property type="match status" value="1"/>
</dbReference>
<feature type="region of interest" description="Disordered" evidence="1">
    <location>
        <begin position="52"/>
        <end position="73"/>
    </location>
</feature>
<feature type="compositionally biased region" description="Low complexity" evidence="1">
    <location>
        <begin position="52"/>
        <end position="65"/>
    </location>
</feature>
<gene>
    <name evidence="3" type="ORF">GIS00_05950</name>
</gene>
<dbReference type="Gene3D" id="3.40.190.10">
    <property type="entry name" value="Periplasmic binding protein-like II"/>
    <property type="match status" value="2"/>
</dbReference>
<evidence type="ECO:0000259" key="2">
    <source>
        <dbReference type="SMART" id="SM00062"/>
    </source>
</evidence>
<proteinExistence type="predicted"/>
<dbReference type="EMBL" id="WLYK01000001">
    <property type="protein sequence ID" value="MTD13485.1"/>
    <property type="molecule type" value="Genomic_DNA"/>
</dbReference>
<evidence type="ECO:0000313" key="3">
    <source>
        <dbReference type="EMBL" id="MTD13485.1"/>
    </source>
</evidence>
<protein>
    <submittedName>
        <fullName evidence="3">Transporter substrate-binding domain-containing protein</fullName>
    </submittedName>
</protein>
<reference evidence="3 4" key="1">
    <citation type="submission" date="2019-11" db="EMBL/GenBank/DDBJ databases">
        <authorList>
            <person name="Jiang L.-Q."/>
        </authorList>
    </citation>
    <scope>NUCLEOTIDE SEQUENCE [LARGE SCALE GENOMIC DNA]</scope>
    <source>
        <strain evidence="3 4">YIM 132087</strain>
    </source>
</reference>
<dbReference type="InterPro" id="IPR001638">
    <property type="entry name" value="Solute-binding_3/MltF_N"/>
</dbReference>
<comment type="caution">
    <text evidence="3">The sequence shown here is derived from an EMBL/GenBank/DDBJ whole genome shotgun (WGS) entry which is preliminary data.</text>
</comment>